<dbReference type="PANTHER" id="PTHR43739">
    <property type="entry name" value="XYLOGLUCANASE (EUROFUNG)"/>
    <property type="match status" value="1"/>
</dbReference>
<gene>
    <name evidence="2" type="ORF">KME60_26225</name>
</gene>
<comment type="caution">
    <text evidence="2">The sequence shown here is derived from an EMBL/GenBank/DDBJ whole genome shotgun (WGS) entry which is preliminary data.</text>
</comment>
<dbReference type="SUPFAM" id="SSF110296">
    <property type="entry name" value="Oligoxyloglucan reducing end-specific cellobiohydrolase"/>
    <property type="match status" value="1"/>
</dbReference>
<evidence type="ECO:0008006" key="4">
    <source>
        <dbReference type="Google" id="ProtNLM"/>
    </source>
</evidence>
<dbReference type="InterPro" id="IPR052025">
    <property type="entry name" value="Xyloglucanase_GH74"/>
</dbReference>
<evidence type="ECO:0000313" key="3">
    <source>
        <dbReference type="Proteomes" id="UP000729701"/>
    </source>
</evidence>
<accession>A0A951QU12</accession>
<dbReference type="InterPro" id="IPR015943">
    <property type="entry name" value="WD40/YVTN_repeat-like_dom_sf"/>
</dbReference>
<organism evidence="2 3">
    <name type="scientific">Cyanomargarita calcarea GSE-NOS-MK-12-04C</name>
    <dbReference type="NCBI Taxonomy" id="2839659"/>
    <lineage>
        <taxon>Bacteria</taxon>
        <taxon>Bacillati</taxon>
        <taxon>Cyanobacteriota</taxon>
        <taxon>Cyanophyceae</taxon>
        <taxon>Nostocales</taxon>
        <taxon>Cyanomargaritaceae</taxon>
        <taxon>Cyanomargarita</taxon>
    </lineage>
</organism>
<sequence>MNEERLYNLLPAIYRIRDESQGSTLRALLNVIENELQIVESDIDNLYDNWFIETCDEWVVPYIGDLLAVNLYAEKSRTYGQERRAYIANTLAYRARKGTAPVLEQLVVDITGWRSRVVEFFKLLSTTQNLNHLRPTNGFVDLRRSSQAERLGTPFEQAAAYTVQLGNVNNQSGKYNIPNIGIFVWRLKSYPIERGTAFLIKSADPKTQGRCYTFNPLGDDIPLFNQPQTETEITSLADENNVPAPLRREALNSDYLNLNPVLQVFLNGQPKPILPEKILFRNLNKWEIPANNEQNGKTYQVIVDPEKGRLAFLTETVPESVEVSYSYGFNGDIGGGPYDRSESIASITPSSISRIKWDVEEAGERGRQGEGGTRRTLQNSLSSHPPIPPSSSLHTAVQKWNKNVQIWEYCQEQIYIQLQRLSINADGEISAIALSDTNLRPKFQAGIVNGLKVIAKPGESDVIVSSGTAVDSQGRRIDLGINYRVSLGNYRSQTVILAISYQAASEEPRWEIQILPSPSPSSTSLASLTTDSLGRVREFETNISPSFQPGVINGLEVSVTNSSKPEVKITSGKAVNSKAKLIQLKEGNYPLSISSKEAQNWILYITPKGKIDVVLDVETGVINLKDNHTYKGNFTVKIPADKKLQIIAANEHRPHLRGNLAIQGTAKNNTDPGEFSLNGLLVEGKVTVLSGNLKKLHIAHCTLVPDKGGLTVEQPEREIETEEEEDNAFSLFAVVMYFLSLIQKIIKLGIPLDNSNSQKNLTKLFQLAFQQITRVFSFLKDVTRQWQCPELPSENNLFEEICEPLFLEEINFLEKNNTKLNVIIDSSICGTIRLADTVPKLTITDSIIDKGSSKGNQVAIASPGSSVNINTTTLFGRTSVSILEASNSIFNEKVTVLRQQDGCVRFSYLQYGSKTPHRYFCQPDKALETKVNLPKEITAIAINTNTGHMFAGSAGNGVFCYLNDENDENDKWTSVNNNLTNLNITALITYTKPEIKNSINYLFAGTTEGGIFRSTDNGENWVQSNNISKNTDFIPLVSTNVTDFIAYEKSLPGTISSDDITVTGNATAFTKELTKDSIIIAAGETRTVTEIIDDTAIKINVPFSTNLPAETTFKSHYLLAGTASGVFISQNNGNNWKSVNVGLTNRNVTALVVSKEGEIFAGTSNGIFRSKNNGLSWNSVNRNLPNRNITALAVNPNNGEIFIGTGDGVFRSHNNFQKWKQLKAGLTDTDITAVVTYAKRGTSTIKSDGTKVTGIGTGTIKSEGTKVTGIDTLFKGELAKGSVITVVIENRVETRKVIDRDLTDTTLIIDAEFSEDLISEIDFTINYLLAGTVGGNIFLSKDNGNSWESVTTSLSITAITALAINYNNQNSNNPNLFAGTTAGSVLCSTENAKNWLPMNNGFENINEKILILTSHKPIFTSEKYGEPGYAQLSQVCGKEIRTGAEDGSEMGVFNSLKQPQREANLRASLKEYLRFGLEAGIFYET</sequence>
<evidence type="ECO:0000256" key="1">
    <source>
        <dbReference type="SAM" id="MobiDB-lite"/>
    </source>
</evidence>
<dbReference type="Proteomes" id="UP000729701">
    <property type="component" value="Unassembled WGS sequence"/>
</dbReference>
<reference evidence="2" key="1">
    <citation type="submission" date="2021-05" db="EMBL/GenBank/DDBJ databases">
        <authorList>
            <person name="Pietrasiak N."/>
            <person name="Ward R."/>
            <person name="Stajich J.E."/>
            <person name="Kurbessoian T."/>
        </authorList>
    </citation>
    <scope>NUCLEOTIDE SEQUENCE</scope>
    <source>
        <strain evidence="2">GSE-NOS-MK-12-04C</strain>
    </source>
</reference>
<name>A0A951QU12_9CYAN</name>
<dbReference type="Gene3D" id="2.130.10.10">
    <property type="entry name" value="YVTN repeat-like/Quinoprotein amine dehydrogenase"/>
    <property type="match status" value="3"/>
</dbReference>
<reference evidence="2" key="2">
    <citation type="journal article" date="2022" name="Microbiol. Resour. Announc.">
        <title>Metagenome Sequencing to Explore Phylogenomics of Terrestrial Cyanobacteria.</title>
        <authorList>
            <person name="Ward R.D."/>
            <person name="Stajich J.E."/>
            <person name="Johansen J.R."/>
            <person name="Huntemann M."/>
            <person name="Clum A."/>
            <person name="Foster B."/>
            <person name="Foster B."/>
            <person name="Roux S."/>
            <person name="Palaniappan K."/>
            <person name="Varghese N."/>
            <person name="Mukherjee S."/>
            <person name="Reddy T.B.K."/>
            <person name="Daum C."/>
            <person name="Copeland A."/>
            <person name="Chen I.A."/>
            <person name="Ivanova N.N."/>
            <person name="Kyrpides N.C."/>
            <person name="Shapiro N."/>
            <person name="Eloe-Fadrosh E.A."/>
            <person name="Pietrasiak N."/>
        </authorList>
    </citation>
    <scope>NUCLEOTIDE SEQUENCE</scope>
    <source>
        <strain evidence="2">GSE-NOS-MK-12-04C</strain>
    </source>
</reference>
<feature type="compositionally biased region" description="Low complexity" evidence="1">
    <location>
        <begin position="380"/>
        <end position="393"/>
    </location>
</feature>
<dbReference type="EMBL" id="JAHHGZ010000035">
    <property type="protein sequence ID" value="MBW4670825.1"/>
    <property type="molecule type" value="Genomic_DNA"/>
</dbReference>
<feature type="region of interest" description="Disordered" evidence="1">
    <location>
        <begin position="361"/>
        <end position="393"/>
    </location>
</feature>
<evidence type="ECO:0000313" key="2">
    <source>
        <dbReference type="EMBL" id="MBW4670825.1"/>
    </source>
</evidence>
<dbReference type="PANTHER" id="PTHR43739:SF5">
    <property type="entry name" value="EXO-ALPHA-SIALIDASE"/>
    <property type="match status" value="1"/>
</dbReference>
<protein>
    <recommendedName>
        <fullName evidence="4">Baseplate protein J-like domain-containing protein</fullName>
    </recommendedName>
</protein>
<proteinExistence type="predicted"/>
<dbReference type="GO" id="GO:0010411">
    <property type="term" value="P:xyloglucan metabolic process"/>
    <property type="evidence" value="ECO:0007669"/>
    <property type="project" value="TreeGrafter"/>
</dbReference>